<evidence type="ECO:0000313" key="2">
    <source>
        <dbReference type="EMBL" id="KAF2886955.1"/>
    </source>
</evidence>
<feature type="region of interest" description="Disordered" evidence="1">
    <location>
        <begin position="69"/>
        <end position="118"/>
    </location>
</feature>
<dbReference type="OrthoDB" id="6783964at2759"/>
<accession>A0A8K0CGP2</accession>
<dbReference type="PANTHER" id="PTHR33480:SF5">
    <property type="entry name" value="SI:DKEY-51D8.9"/>
    <property type="match status" value="1"/>
</dbReference>
<evidence type="ECO:0000256" key="1">
    <source>
        <dbReference type="SAM" id="MobiDB-lite"/>
    </source>
</evidence>
<name>A0A8K0CGP2_IGNLU</name>
<evidence type="ECO:0000313" key="3">
    <source>
        <dbReference type="Proteomes" id="UP000801492"/>
    </source>
</evidence>
<proteinExistence type="predicted"/>
<dbReference type="Proteomes" id="UP000801492">
    <property type="component" value="Unassembled WGS sequence"/>
</dbReference>
<dbReference type="PANTHER" id="PTHR33480">
    <property type="entry name" value="SET DOMAIN-CONTAINING PROTEIN-RELATED"/>
    <property type="match status" value="1"/>
</dbReference>
<dbReference type="EMBL" id="VTPC01085835">
    <property type="protein sequence ID" value="KAF2886955.1"/>
    <property type="molecule type" value="Genomic_DNA"/>
</dbReference>
<gene>
    <name evidence="2" type="ORF">ILUMI_19218</name>
</gene>
<keyword evidence="3" id="KW-1185">Reference proteome</keyword>
<organism evidence="2 3">
    <name type="scientific">Ignelater luminosus</name>
    <name type="common">Cucubano</name>
    <name type="synonym">Pyrophorus luminosus</name>
    <dbReference type="NCBI Taxonomy" id="2038154"/>
    <lineage>
        <taxon>Eukaryota</taxon>
        <taxon>Metazoa</taxon>
        <taxon>Ecdysozoa</taxon>
        <taxon>Arthropoda</taxon>
        <taxon>Hexapoda</taxon>
        <taxon>Insecta</taxon>
        <taxon>Pterygota</taxon>
        <taxon>Neoptera</taxon>
        <taxon>Endopterygota</taxon>
        <taxon>Coleoptera</taxon>
        <taxon>Polyphaga</taxon>
        <taxon>Elateriformia</taxon>
        <taxon>Elateroidea</taxon>
        <taxon>Elateridae</taxon>
        <taxon>Agrypninae</taxon>
        <taxon>Pyrophorini</taxon>
        <taxon>Ignelater</taxon>
    </lineage>
</organism>
<comment type="caution">
    <text evidence="2">The sequence shown here is derived from an EMBL/GenBank/DDBJ whole genome shotgun (WGS) entry which is preliminary data.</text>
</comment>
<feature type="compositionally biased region" description="Polar residues" evidence="1">
    <location>
        <begin position="87"/>
        <end position="102"/>
    </location>
</feature>
<sequence>MQIINLDRNDYSQFAKFMGHTVKTHQQFYEITQDAYQTAKVAKLLNLFDKGKGEEYRSAALESINIDPNNELVESDDNSENGEPLLLQSTQSSKLNNNQEGGSSDGKDNEINTKVKKTSNRIRWTQQQKKLVTSYFKGHIKKKQAPKKAECENLISQNKEILSNLDWVRVKTFVYNIYTNGNKN</sequence>
<protein>
    <submittedName>
        <fullName evidence="2">Uncharacterized protein</fullName>
    </submittedName>
</protein>
<reference evidence="2" key="1">
    <citation type="submission" date="2019-08" db="EMBL/GenBank/DDBJ databases">
        <title>The genome of the North American firefly Photinus pyralis.</title>
        <authorList>
            <consortium name="Photinus pyralis genome working group"/>
            <person name="Fallon T.R."/>
            <person name="Sander Lower S.E."/>
            <person name="Weng J.-K."/>
        </authorList>
    </citation>
    <scope>NUCLEOTIDE SEQUENCE</scope>
    <source>
        <strain evidence="2">TRF0915ILg1</strain>
        <tissue evidence="2">Whole body</tissue>
    </source>
</reference>
<dbReference type="AlphaFoldDB" id="A0A8K0CGP2"/>